<evidence type="ECO:0000256" key="1">
    <source>
        <dbReference type="ARBA" id="ARBA00022801"/>
    </source>
</evidence>
<dbReference type="NCBIfam" id="TIGR00192">
    <property type="entry name" value="urease_beta"/>
    <property type="match status" value="1"/>
</dbReference>
<dbReference type="PANTHER" id="PTHR33569:SF1">
    <property type="entry name" value="UREASE"/>
    <property type="match status" value="1"/>
</dbReference>
<dbReference type="HAMAP" id="MF_01954">
    <property type="entry name" value="Urease_beta"/>
    <property type="match status" value="1"/>
</dbReference>
<comment type="subunit">
    <text evidence="2">Heterotrimer of UreA (gamma), UreB (beta) and UreC (alpha) subunits. Three heterotrimers associate to form the active enzyme.</text>
</comment>
<dbReference type="InterPro" id="IPR002019">
    <property type="entry name" value="Urease_beta-like"/>
</dbReference>
<dbReference type="EMBL" id="JBHSXQ010000003">
    <property type="protein sequence ID" value="MFC6905981.1"/>
    <property type="molecule type" value="Genomic_DNA"/>
</dbReference>
<dbReference type="SUPFAM" id="SSF51278">
    <property type="entry name" value="Urease, beta-subunit"/>
    <property type="match status" value="1"/>
</dbReference>
<comment type="similarity">
    <text evidence="2">Belongs to the urease beta subunit family.</text>
</comment>
<keyword evidence="1 2" id="KW-0378">Hydrolase</keyword>
<dbReference type="GO" id="GO:0009039">
    <property type="term" value="F:urease activity"/>
    <property type="evidence" value="ECO:0007669"/>
    <property type="project" value="UniProtKB-UniRule"/>
</dbReference>
<accession>A0ABD5V569</accession>
<dbReference type="EC" id="3.5.1.5" evidence="2"/>
<organism evidence="3 4">
    <name type="scientific">Halalkalicoccus tibetensis</name>
    <dbReference type="NCBI Taxonomy" id="175632"/>
    <lineage>
        <taxon>Archaea</taxon>
        <taxon>Methanobacteriati</taxon>
        <taxon>Methanobacteriota</taxon>
        <taxon>Stenosarchaea group</taxon>
        <taxon>Halobacteria</taxon>
        <taxon>Halobacteriales</taxon>
        <taxon>Halococcaceae</taxon>
        <taxon>Halalkalicoccus</taxon>
    </lineage>
</organism>
<dbReference type="InterPro" id="IPR036461">
    <property type="entry name" value="Urease_betasu_sf"/>
</dbReference>
<sequence length="121" mass="13126">MKPGELFPAEGPVRINEGRETATVAVENTGDRPVQVGSHFHFFEVNPALEFDREASYGTRLDVPAGTAIRFEPGDRQEVPLVAIGGDRVIHGMHGLVDGDLDDEREDALERAREGGFGGID</sequence>
<dbReference type="FunFam" id="2.10.150.10:FF:000001">
    <property type="entry name" value="Urease subunit beta"/>
    <property type="match status" value="1"/>
</dbReference>
<dbReference type="RefSeq" id="WP_340604510.1">
    <property type="nucleotide sequence ID" value="NZ_JBBMXV010000003.1"/>
</dbReference>
<reference evidence="3 4" key="1">
    <citation type="journal article" date="2019" name="Int. J. Syst. Evol. Microbiol.">
        <title>The Global Catalogue of Microorganisms (GCM) 10K type strain sequencing project: providing services to taxonomists for standard genome sequencing and annotation.</title>
        <authorList>
            <consortium name="The Broad Institute Genomics Platform"/>
            <consortium name="The Broad Institute Genome Sequencing Center for Infectious Disease"/>
            <person name="Wu L."/>
            <person name="Ma J."/>
        </authorList>
    </citation>
    <scope>NUCLEOTIDE SEQUENCE [LARGE SCALE GENOMIC DNA]</scope>
    <source>
        <strain evidence="3 4">CGMCC 1.3240</strain>
    </source>
</reference>
<name>A0ABD5V569_9EURY</name>
<comment type="catalytic activity">
    <reaction evidence="2">
        <text>urea + 2 H2O + H(+) = hydrogencarbonate + 2 NH4(+)</text>
        <dbReference type="Rhea" id="RHEA:20557"/>
        <dbReference type="ChEBI" id="CHEBI:15377"/>
        <dbReference type="ChEBI" id="CHEBI:15378"/>
        <dbReference type="ChEBI" id="CHEBI:16199"/>
        <dbReference type="ChEBI" id="CHEBI:17544"/>
        <dbReference type="ChEBI" id="CHEBI:28938"/>
        <dbReference type="EC" id="3.5.1.5"/>
    </reaction>
</comment>
<evidence type="ECO:0000313" key="4">
    <source>
        <dbReference type="Proteomes" id="UP001596312"/>
    </source>
</evidence>
<dbReference type="Gene3D" id="2.10.150.10">
    <property type="entry name" value="Urease, beta subunit"/>
    <property type="match status" value="1"/>
</dbReference>
<dbReference type="CDD" id="cd00407">
    <property type="entry name" value="Urease_beta"/>
    <property type="match status" value="1"/>
</dbReference>
<dbReference type="GO" id="GO:0005737">
    <property type="term" value="C:cytoplasm"/>
    <property type="evidence" value="ECO:0007669"/>
    <property type="project" value="UniProtKB-SubCell"/>
</dbReference>
<evidence type="ECO:0000313" key="3">
    <source>
        <dbReference type="EMBL" id="MFC6905981.1"/>
    </source>
</evidence>
<comment type="subcellular location">
    <subcellularLocation>
        <location evidence="2">Cytoplasm</location>
    </subcellularLocation>
</comment>
<comment type="caution">
    <text evidence="3">The sequence shown here is derived from an EMBL/GenBank/DDBJ whole genome shotgun (WGS) entry which is preliminary data.</text>
</comment>
<dbReference type="GO" id="GO:0043419">
    <property type="term" value="P:urea catabolic process"/>
    <property type="evidence" value="ECO:0007669"/>
    <property type="project" value="UniProtKB-UniRule"/>
</dbReference>
<dbReference type="Pfam" id="PF00699">
    <property type="entry name" value="Urease_beta"/>
    <property type="match status" value="1"/>
</dbReference>
<gene>
    <name evidence="2" type="primary">ureB</name>
    <name evidence="3" type="ORF">ACFQGH_12340</name>
</gene>
<dbReference type="AlphaFoldDB" id="A0ABD5V569"/>
<dbReference type="NCBIfam" id="NF009682">
    <property type="entry name" value="PRK13203.1"/>
    <property type="match status" value="1"/>
</dbReference>
<dbReference type="Proteomes" id="UP001596312">
    <property type="component" value="Unassembled WGS sequence"/>
</dbReference>
<keyword evidence="2" id="KW-0963">Cytoplasm</keyword>
<dbReference type="InterPro" id="IPR050069">
    <property type="entry name" value="Urease_subunit"/>
</dbReference>
<dbReference type="PANTHER" id="PTHR33569">
    <property type="entry name" value="UREASE"/>
    <property type="match status" value="1"/>
</dbReference>
<keyword evidence="4" id="KW-1185">Reference proteome</keyword>
<proteinExistence type="inferred from homology"/>
<protein>
    <recommendedName>
        <fullName evidence="2">Urease subunit beta</fullName>
        <ecNumber evidence="2">3.5.1.5</ecNumber>
    </recommendedName>
    <alternativeName>
        <fullName evidence="2">Urea amidohydrolase subunit beta</fullName>
    </alternativeName>
</protein>
<evidence type="ECO:0000256" key="2">
    <source>
        <dbReference type="HAMAP-Rule" id="MF_01954"/>
    </source>
</evidence>
<comment type="pathway">
    <text evidence="2">Nitrogen metabolism; urea degradation; CO(2) and NH(3) from urea (urease route): step 1/1.</text>
</comment>